<proteinExistence type="predicted"/>
<evidence type="ECO:0000313" key="2">
    <source>
        <dbReference type="Proteomes" id="UP000031928"/>
    </source>
</evidence>
<dbReference type="EMBL" id="CP007790">
    <property type="protein sequence ID" value="AJK69020.1"/>
    <property type="molecule type" value="Genomic_DNA"/>
</dbReference>
<protein>
    <submittedName>
        <fullName evidence="1">Uncharacterized protein</fullName>
    </submittedName>
</protein>
<dbReference type="AlphaFoldDB" id="A0A0B6TTV1"/>
<dbReference type="HOGENOM" id="CLU_3373257_0_0_11"/>
<reference evidence="1 2" key="1">
    <citation type="submission" date="2014-05" db="EMBL/GenBank/DDBJ databases">
        <title>Complete genome sequence of Corynebacterium marinum DSM 44953.</title>
        <authorList>
            <person name="Schaffert L."/>
            <person name="Albersmeier A."/>
            <person name="Kalinowski J."/>
            <person name="Ruckert C."/>
        </authorList>
    </citation>
    <scope>NUCLEOTIDE SEQUENCE [LARGE SCALE GENOMIC DNA]</scope>
    <source>
        <strain evidence="1 2">DSM 44953</strain>
    </source>
</reference>
<name>A0A0B6TTV1_9CORY</name>
<dbReference type="Proteomes" id="UP000031928">
    <property type="component" value="Chromosome"/>
</dbReference>
<accession>A0A0B6TTV1</accession>
<sequence length="34" mass="4003">MISILALAIVAALLAWNSFLDFKKFRLELEFDRF</sequence>
<organism evidence="1 2">
    <name type="scientific">Corynebacterium marinum DSM 44953</name>
    <dbReference type="NCBI Taxonomy" id="1224162"/>
    <lineage>
        <taxon>Bacteria</taxon>
        <taxon>Bacillati</taxon>
        <taxon>Actinomycetota</taxon>
        <taxon>Actinomycetes</taxon>
        <taxon>Mycobacteriales</taxon>
        <taxon>Corynebacteriaceae</taxon>
        <taxon>Corynebacterium</taxon>
    </lineage>
</organism>
<evidence type="ECO:0000313" key="1">
    <source>
        <dbReference type="EMBL" id="AJK69020.1"/>
    </source>
</evidence>
<dbReference type="KEGG" id="cmq:B840_07075"/>
<gene>
    <name evidence="1" type="ORF">B840_07075</name>
</gene>
<keyword evidence="2" id="KW-1185">Reference proteome</keyword>